<proteinExistence type="evidence at transcript level"/>
<dbReference type="Pfam" id="PF07096">
    <property type="entry name" value="DUF1358"/>
    <property type="match status" value="1"/>
</dbReference>
<evidence type="ECO:0000256" key="4">
    <source>
        <dbReference type="ARBA" id="ARBA00022692"/>
    </source>
</evidence>
<comment type="function">
    <text evidence="9">Scaffold protein that participates in the c-ring assembly of mitochondrial ATP synthase (F(1)F(0) ATP synthase or complex V) by facilitating the membrane insertion and oligomer formation of the subunit c/ATP5MC3. Participates in the incorporation of the c-ring into vestigial complexes. Additionally influences the incorporation of subunits MT-ATP6, MT-ATP8, ATP5MJ, and ATP5MK in the ATP synthase.</text>
</comment>
<comment type="similarity">
    <text evidence="2">Belongs to the TMEM242 family.</text>
</comment>
<evidence type="ECO:0000256" key="10">
    <source>
        <dbReference type="SAM" id="Phobius"/>
    </source>
</evidence>
<dbReference type="HOGENOM" id="CLU_115460_1_0_1"/>
<evidence type="ECO:0000256" key="8">
    <source>
        <dbReference type="ARBA" id="ARBA00023136"/>
    </source>
</evidence>
<keyword evidence="5" id="KW-0999">Mitochondrion inner membrane</keyword>
<keyword evidence="4 10" id="KW-0812">Transmembrane</keyword>
<evidence type="ECO:0000313" key="13">
    <source>
        <dbReference type="Proteomes" id="UP000015103"/>
    </source>
</evidence>
<keyword evidence="8 10" id="KW-0472">Membrane</keyword>
<dbReference type="OMA" id="RSPEWFN"/>
<reference evidence="12" key="3">
    <citation type="submission" date="2015-05" db="UniProtKB">
        <authorList>
            <consortium name="EnsemblMetazoa"/>
        </authorList>
    </citation>
    <scope>IDENTIFICATION</scope>
</reference>
<reference evidence="11" key="1">
    <citation type="submission" date="2013-04" db="EMBL/GenBank/DDBJ databases">
        <title>An insight into the transcriptome of the digestive tract of the blood sucking bug, Rhodnius prolixus.</title>
        <authorList>
            <person name="Ribeiro J.M.C."/>
            <person name="Genta F.A."/>
            <person name="Sorgine M.H.F."/>
            <person name="Paiva-Silva G.O."/>
            <person name="Majerowicz D."/>
            <person name="Medeiros M."/>
            <person name="Koerich L."/>
            <person name="Terra W.R."/>
            <person name="Ferreira C."/>
            <person name="Pimentel A.C."/>
            <person name="Bisch P.M."/>
            <person name="Diniz M.M.P."/>
            <person name="Nascimento R."/>
            <person name="Salmon D."/>
            <person name="Silber A.M."/>
            <person name="Alves M."/>
            <person name="Oliveira M.F."/>
            <person name="Gondim K.C."/>
            <person name="Silva Neto M.A.C."/>
            <person name="Atella G.C."/>
            <person name="Araujo H."/>
            <person name="Dias F.S."/>
            <person name="Polycarpo C.R."/>
            <person name="Fampa P."/>
            <person name="Melo A.C."/>
            <person name="Tanaka A.S."/>
            <person name="Balczun C."/>
            <person name="Oliveira J.H.M."/>
            <person name="Goncalves R."/>
            <person name="Lazoski C."/>
            <person name="Pereira M.A."/>
            <person name="Rivera-Pomar R."/>
            <person name="Diambra L."/>
            <person name="Schaub G.A."/>
            <person name="Garcia E.S."/>
            <person name="Azambuja P."/>
            <person name="Braz G.R.C."/>
            <person name="Oliveira P.L."/>
        </authorList>
    </citation>
    <scope>NUCLEOTIDE SEQUENCE</scope>
</reference>
<dbReference type="PANTHER" id="PTHR13141">
    <property type="entry name" value="TRANSMEMBRANE PROTEIN 242"/>
    <property type="match status" value="1"/>
</dbReference>
<feature type="transmembrane region" description="Helical" evidence="10">
    <location>
        <begin position="6"/>
        <end position="32"/>
    </location>
</feature>
<keyword evidence="6 10" id="KW-1133">Transmembrane helix</keyword>
<evidence type="ECO:0000256" key="1">
    <source>
        <dbReference type="ARBA" id="ARBA00004448"/>
    </source>
</evidence>
<organism evidence="11">
    <name type="scientific">Rhodnius prolixus</name>
    <name type="common">Triatomid bug</name>
    <dbReference type="NCBI Taxonomy" id="13249"/>
    <lineage>
        <taxon>Eukaryota</taxon>
        <taxon>Metazoa</taxon>
        <taxon>Ecdysozoa</taxon>
        <taxon>Arthropoda</taxon>
        <taxon>Hexapoda</taxon>
        <taxon>Insecta</taxon>
        <taxon>Pterygota</taxon>
        <taxon>Neoptera</taxon>
        <taxon>Paraneoptera</taxon>
        <taxon>Hemiptera</taxon>
        <taxon>Heteroptera</taxon>
        <taxon>Panheteroptera</taxon>
        <taxon>Cimicomorpha</taxon>
        <taxon>Reduviidae</taxon>
        <taxon>Triatominae</taxon>
        <taxon>Rhodnius</taxon>
    </lineage>
</organism>
<evidence type="ECO:0000313" key="12">
    <source>
        <dbReference type="EnsemblMetazoa" id="RPRC009122-PA"/>
    </source>
</evidence>
<dbReference type="STRING" id="13249.R4FJX9"/>
<dbReference type="EMBL" id="ACPB03008521">
    <property type="status" value="NOT_ANNOTATED_CDS"/>
    <property type="molecule type" value="Genomic_DNA"/>
</dbReference>
<reference evidence="13" key="2">
    <citation type="submission" date="2015-04" db="EMBL/GenBank/DDBJ databases">
        <authorList>
            <person name="Wilson R.K."/>
            <person name="Warren W."/>
            <person name="Dotson E."/>
            <person name="Oliveira P.L."/>
        </authorList>
    </citation>
    <scope>NUCLEOTIDE SEQUENCE</scope>
</reference>
<evidence type="ECO:0000313" key="11">
    <source>
        <dbReference type="EMBL" id="JAA75412.1"/>
    </source>
</evidence>
<evidence type="ECO:0000256" key="9">
    <source>
        <dbReference type="ARBA" id="ARBA00045905"/>
    </source>
</evidence>
<protein>
    <recommendedName>
        <fullName evidence="3">Transmembrane protein 242</fullName>
    </recommendedName>
</protein>
<comment type="subcellular location">
    <subcellularLocation>
        <location evidence="1">Mitochondrion inner membrane</location>
        <topology evidence="1">Multi-pass membrane protein</topology>
    </subcellularLocation>
</comment>
<evidence type="ECO:0000256" key="6">
    <source>
        <dbReference type="ARBA" id="ARBA00022989"/>
    </source>
</evidence>
<keyword evidence="13" id="KW-1185">Reference proteome</keyword>
<evidence type="ECO:0000256" key="3">
    <source>
        <dbReference type="ARBA" id="ARBA00013934"/>
    </source>
</evidence>
<dbReference type="Proteomes" id="UP000015103">
    <property type="component" value="Unassembled WGS sequence"/>
</dbReference>
<name>R4FJX9_RHOPR</name>
<sequence length="141" mass="15740">MFYNDYLTLSAGLFLTSVTAVSACIAFAMSIASAKRKDPKMFQIGSSFSREYQENGVELAMRALKWGTFYAVTGCSLVCYGIWKFSGAKSMEEFRFRMGSILPKIPKNEIPQSRTEFAGLTDLLTYLANDYGKAKTDSKEN</sequence>
<keyword evidence="7" id="KW-0496">Mitochondrion</keyword>
<dbReference type="GO" id="GO:0005743">
    <property type="term" value="C:mitochondrial inner membrane"/>
    <property type="evidence" value="ECO:0007669"/>
    <property type="project" value="UniProtKB-SubCell"/>
</dbReference>
<dbReference type="AlphaFoldDB" id="R4FJX9"/>
<evidence type="ECO:0000256" key="7">
    <source>
        <dbReference type="ARBA" id="ARBA00023128"/>
    </source>
</evidence>
<accession>R4FJX9</accession>
<dbReference type="EnsemblMetazoa" id="RPRC009122-RA">
    <property type="protein sequence ID" value="RPRC009122-PA"/>
    <property type="gene ID" value="RPRC009122"/>
</dbReference>
<evidence type="ECO:0000256" key="5">
    <source>
        <dbReference type="ARBA" id="ARBA00022792"/>
    </source>
</evidence>
<dbReference type="VEuPathDB" id="VectorBase:RPRC009122"/>
<dbReference type="eggNOG" id="ENOG502S2GB">
    <property type="taxonomic scope" value="Eukaryota"/>
</dbReference>
<dbReference type="PANTHER" id="PTHR13141:SF4">
    <property type="entry name" value="TRANSMEMBRANE PROTEIN 242"/>
    <property type="match status" value="1"/>
</dbReference>
<evidence type="ECO:0000256" key="2">
    <source>
        <dbReference type="ARBA" id="ARBA00007570"/>
    </source>
</evidence>
<dbReference type="InterPro" id="IPR009792">
    <property type="entry name" value="TMEM242"/>
</dbReference>
<dbReference type="EMBL" id="GAHY01002098">
    <property type="protein sequence ID" value="JAA75412.1"/>
    <property type="molecule type" value="mRNA"/>
</dbReference>